<dbReference type="GeneID" id="20320806"/>
<dbReference type="EMBL" id="KL596758">
    <property type="protein sequence ID" value="KER26051.1"/>
    <property type="molecule type" value="Genomic_DNA"/>
</dbReference>
<protein>
    <submittedName>
        <fullName evidence="2">Uncharacterized protein</fullName>
    </submittedName>
</protein>
<dbReference type="Proteomes" id="UP000054324">
    <property type="component" value="Unassembled WGS sequence"/>
</dbReference>
<feature type="region of interest" description="Disordered" evidence="1">
    <location>
        <begin position="149"/>
        <end position="195"/>
    </location>
</feature>
<proteinExistence type="predicted"/>
<dbReference type="CTD" id="20320806"/>
<evidence type="ECO:0000256" key="1">
    <source>
        <dbReference type="SAM" id="MobiDB-lite"/>
    </source>
</evidence>
<gene>
    <name evidence="2" type="ORF">T265_06627</name>
</gene>
<feature type="region of interest" description="Disordered" evidence="1">
    <location>
        <begin position="64"/>
        <end position="100"/>
    </location>
</feature>
<keyword evidence="3" id="KW-1185">Reference proteome</keyword>
<sequence length="336" mass="37261">MYVLIEHRIASNWQNILICYLPHLPESSVNETVAATTTVRQVRAGVRELVSCSTLRVPNCHANRRKHESLNNATLPKPRQGTSRSLHTVTNGAPTDLLPVHSQGMTSIRRRLLSAVVSTINSAACTSKSSNQGAQFVYQRITFTCSTPSAPSCHATRRKHEGRDTPKFPKPRQERLDKSGRDTPKFPKPRQERSRYRGRICTMDLPVRGINSAPVTLQFQEDSDLNMVSQRASNVIERLPVEQSAPFVLSGGSLKLTSELSYPVTFNSICDKLQRLEQILDTACNQASGDGSTLPRATHPDDFVVATVTAKRKASRSMRDTAFIQFLIRTAIALAL</sequence>
<feature type="compositionally biased region" description="Basic and acidic residues" evidence="1">
    <location>
        <begin position="161"/>
        <end position="195"/>
    </location>
</feature>
<dbReference type="AlphaFoldDB" id="A0A074ZFJ4"/>
<evidence type="ECO:0000313" key="3">
    <source>
        <dbReference type="Proteomes" id="UP000054324"/>
    </source>
</evidence>
<reference evidence="2 3" key="1">
    <citation type="submission" date="2013-11" db="EMBL/GenBank/DDBJ databases">
        <title>Opisthorchis viverrini - life in the bile duct.</title>
        <authorList>
            <person name="Young N.D."/>
            <person name="Nagarajan N."/>
            <person name="Lin S.J."/>
            <person name="Korhonen P.K."/>
            <person name="Jex A.R."/>
            <person name="Hall R.S."/>
            <person name="Safavi-Hemami H."/>
            <person name="Kaewkong W."/>
            <person name="Bertrand D."/>
            <person name="Gao S."/>
            <person name="Seet Q."/>
            <person name="Wongkham S."/>
            <person name="Teh B.T."/>
            <person name="Wongkham C."/>
            <person name="Intapan P.M."/>
            <person name="Maleewong W."/>
            <person name="Yang X."/>
            <person name="Hu M."/>
            <person name="Wang Z."/>
            <person name="Hofmann A."/>
            <person name="Sternberg P.W."/>
            <person name="Tan P."/>
            <person name="Wang J."/>
            <person name="Gasser R.B."/>
        </authorList>
    </citation>
    <scope>NUCLEOTIDE SEQUENCE [LARGE SCALE GENOMIC DNA]</scope>
</reference>
<name>A0A074ZFJ4_OPIVI</name>
<organism evidence="2 3">
    <name type="scientific">Opisthorchis viverrini</name>
    <name type="common">Southeast Asian liver fluke</name>
    <dbReference type="NCBI Taxonomy" id="6198"/>
    <lineage>
        <taxon>Eukaryota</taxon>
        <taxon>Metazoa</taxon>
        <taxon>Spiralia</taxon>
        <taxon>Lophotrochozoa</taxon>
        <taxon>Platyhelminthes</taxon>
        <taxon>Trematoda</taxon>
        <taxon>Digenea</taxon>
        <taxon>Opisthorchiida</taxon>
        <taxon>Opisthorchiata</taxon>
        <taxon>Opisthorchiidae</taxon>
        <taxon>Opisthorchis</taxon>
    </lineage>
</organism>
<feature type="compositionally biased region" description="Polar residues" evidence="1">
    <location>
        <begin position="70"/>
        <end position="93"/>
    </location>
</feature>
<accession>A0A074ZFJ4</accession>
<dbReference type="KEGG" id="ovi:T265_06627"/>
<dbReference type="RefSeq" id="XP_009170204.1">
    <property type="nucleotide sequence ID" value="XM_009171940.1"/>
</dbReference>
<evidence type="ECO:0000313" key="2">
    <source>
        <dbReference type="EMBL" id="KER26051.1"/>
    </source>
</evidence>